<feature type="domain" description="Teneurin-like YD-shell" evidence="3">
    <location>
        <begin position="295"/>
        <end position="414"/>
    </location>
</feature>
<sequence length="1410" mass="149110">MAVLTNLIGRIVSHPLVIALAWMAPVVLFAPMARAQGTLNSAPPVYSTVDPQNVDLGTGAFTLTVQEVVIGQPGAGGMSYGRSFIGTGWRDTLMGGINSSGTAYTVSIGGTSETFTASGGVFTNAGGGGSTLTVDSSGQLFTYTMADGTVANFQKTICCNIGLVTPSSTASTLGAANQGRLTSMTFPSGEVRTWNYVFVKFCDVDPSIPCQAQVGRLQSVTNNFGYQIRYQYAANNTTNIQDRASWLSLTGVVGFNMAVDTCDGAAQTCALSSGWPSISYATPGDNAAARTATDPLGRTTRYTYASSRMVAIRRPSSGSDNITIAYDGSGRVSSVSNGAGTWTYSYSDSNGVRTTWITDPMSHTRTVTTNIATGQMLSDTNALGQAVTYRYDSYNRLQQIINPEGDYVLYTFDARGNVLQTTRAPKPNSGLNNIVTGASYDGTCTYPVKCNKPNVTFDAYGYSTNYTYDTTHGGVTVVTAPPPDGGAAARPEVRYSYGQFQARYKNGAGTWISGGAIYRLTGTSSCTSGSGSSCAGAATEIKTSIGYGDTSQPNNLLPVSMTKGAGNGSISATVTASYDSVGNMTNQVGPLAGVSVRYIYDGARQLVGVIGADPDGVGALKSRAMRYTYNADGQVFQVDQGVTNSQSDGDWAGFTTLQRQWMNYDAQGRRIQVNAMSGGGTTQAITQYSYDAANRPLCVAQRMNVAVFGALPGACSLTTAATSGVPGSMGQDRITQYGYDAANRVTSVSSAVGTADQQTTVSTSYTMDGLKASVADANGNLTGYVYDGFNRLSQIQYPLPSNGAATSTTDYEEYGYDYNSRVIRDRRRDGQSIAISHDVLGRVSWRTMPDGAAYGYSYDNLGRVTQVQAAGRTVGFGYDALGNQTTETGPLGTVGRSYDAAGELKQLTWPDGTYATYSYDYAGEMLSVSMNGAWVLTYAYDDYGRRQSISRANGVTTSYGYDSVSRLTSLTQDLAGTGNDVTYTYGYNPAGQIATRDVSNGLYSPVIPSGGEFTYNGLNQATGVQGVVSWDADGRGNWRNSASVTYDADNQLTQVGSVPLAYDPAQRLYQIAASATTRFLYSGSQIIAEYDGSNNVLRRYVPGAHVDEPIVWYEGPTTGVGRWLLADERGSIIAVTDGGGNALAINQYDEYGRSFGATSNMGRFQFTGQAYLPEFSSYYFKARMYSPYMGRFFQPDPSGYSAGMNLYAYAGGDPINRTDPLGLQSSCIDDNSCDTGKEGGVVDAGTITADRTPPIPSGPVSVPIAVPYLVFIDGPMPDRGASGPSSAPKPQSDKDKDKDKTNKDCAYSNGSGCVYVRGEDGKLKFDDDYKKRVCEFFNSMSVSNSQIGALVSPFTATSLPALYTANQYKPFVDFAAKTGTGAFFGATAALAGTASLVTSLLGAVPPPPGC</sequence>
<dbReference type="InterPro" id="IPR056823">
    <property type="entry name" value="TEN-like_YD-shell"/>
</dbReference>
<reference evidence="4 5" key="1">
    <citation type="submission" date="2019-06" db="EMBL/GenBank/DDBJ databases">
        <title>Genomic Encyclopedia of Type Strains, Phase IV (KMG-V): Genome sequencing to study the core and pangenomes of soil and plant-associated prokaryotes.</title>
        <authorList>
            <person name="Whitman W."/>
        </authorList>
    </citation>
    <scope>NUCLEOTIDE SEQUENCE [LARGE SCALE GENOMIC DNA]</scope>
    <source>
        <strain evidence="4 5">BR 11140</strain>
    </source>
</reference>
<gene>
    <name evidence="4" type="ORF">FBZ92_12746</name>
</gene>
<dbReference type="Proteomes" id="UP000318050">
    <property type="component" value="Unassembled WGS sequence"/>
</dbReference>
<dbReference type="InterPro" id="IPR050708">
    <property type="entry name" value="T6SS_VgrG/RHS"/>
</dbReference>
<accession>A0A560HUY0</accession>
<keyword evidence="1" id="KW-0677">Repeat</keyword>
<dbReference type="EMBL" id="VITT01000027">
    <property type="protein sequence ID" value="TWB48944.1"/>
    <property type="molecule type" value="Genomic_DNA"/>
</dbReference>
<dbReference type="NCBIfam" id="TIGR01643">
    <property type="entry name" value="YD_repeat_2x"/>
    <property type="match status" value="1"/>
</dbReference>
<evidence type="ECO:0000313" key="4">
    <source>
        <dbReference type="EMBL" id="TWB48944.1"/>
    </source>
</evidence>
<evidence type="ECO:0000256" key="1">
    <source>
        <dbReference type="ARBA" id="ARBA00022737"/>
    </source>
</evidence>
<feature type="domain" description="Teneurin-like YD-shell" evidence="3">
    <location>
        <begin position="806"/>
        <end position="933"/>
    </location>
</feature>
<dbReference type="InterPro" id="IPR031325">
    <property type="entry name" value="RHS_repeat"/>
</dbReference>
<dbReference type="OrthoDB" id="7362402at2"/>
<feature type="region of interest" description="Disordered" evidence="2">
    <location>
        <begin position="1279"/>
        <end position="1303"/>
    </location>
</feature>
<dbReference type="PANTHER" id="PTHR32305">
    <property type="match status" value="1"/>
</dbReference>
<organism evidence="4 5">
    <name type="scientific">Nitrospirillum amazonense</name>
    <dbReference type="NCBI Taxonomy" id="28077"/>
    <lineage>
        <taxon>Bacteria</taxon>
        <taxon>Pseudomonadati</taxon>
        <taxon>Pseudomonadota</taxon>
        <taxon>Alphaproteobacteria</taxon>
        <taxon>Rhodospirillales</taxon>
        <taxon>Azospirillaceae</taxon>
        <taxon>Nitrospirillum</taxon>
    </lineage>
</organism>
<dbReference type="NCBIfam" id="TIGR03696">
    <property type="entry name" value="Rhs_assc_core"/>
    <property type="match status" value="1"/>
</dbReference>
<evidence type="ECO:0000256" key="2">
    <source>
        <dbReference type="SAM" id="MobiDB-lite"/>
    </source>
</evidence>
<protein>
    <submittedName>
        <fullName evidence="4">RHS repeat-associated protein</fullName>
    </submittedName>
</protein>
<dbReference type="InterPro" id="IPR022385">
    <property type="entry name" value="Rhs_assc_core"/>
</dbReference>
<dbReference type="Pfam" id="PF25023">
    <property type="entry name" value="TEN_YD-shell"/>
    <property type="match status" value="2"/>
</dbReference>
<evidence type="ECO:0000259" key="3">
    <source>
        <dbReference type="Pfam" id="PF25023"/>
    </source>
</evidence>
<dbReference type="InterPro" id="IPR006530">
    <property type="entry name" value="YD"/>
</dbReference>
<evidence type="ECO:0000313" key="5">
    <source>
        <dbReference type="Proteomes" id="UP000318050"/>
    </source>
</evidence>
<feature type="compositionally biased region" description="Basic and acidic residues" evidence="2">
    <location>
        <begin position="1291"/>
        <end position="1303"/>
    </location>
</feature>
<comment type="caution">
    <text evidence="4">The sequence shown here is derived from an EMBL/GenBank/DDBJ whole genome shotgun (WGS) entry which is preliminary data.</text>
</comment>
<name>A0A560HUY0_9PROT</name>
<proteinExistence type="predicted"/>
<dbReference type="PANTHER" id="PTHR32305:SF15">
    <property type="entry name" value="PROTEIN RHSA-RELATED"/>
    <property type="match status" value="1"/>
</dbReference>
<dbReference type="Pfam" id="PF05593">
    <property type="entry name" value="RHS_repeat"/>
    <property type="match status" value="1"/>
</dbReference>
<dbReference type="Gene3D" id="2.180.10.10">
    <property type="entry name" value="RHS repeat-associated core"/>
    <property type="match status" value="4"/>
</dbReference>